<dbReference type="EMBL" id="LT629690">
    <property type="protein sequence ID" value="SDE97102.1"/>
    <property type="molecule type" value="Genomic_DNA"/>
</dbReference>
<gene>
    <name evidence="1" type="ORF">SAMN05444167_0980</name>
</gene>
<sequence length="263" mass="28106">MTIYRTFFGITAKALIVFALIPYPSFMHAQLWSPHQKSTLVEKQPQMQQLPQSVGGRTAVAFSNEDGTLPIFAAKKPGVVRIGMILPVNKLDDKGPLNDGEPWRTAELQLLAGPTLEAIALKSILPEQALKEAELLACDYVLTTTITQQPVQTQGRFSRLSNMRTLQAAATAAQFVPGVGSGAIVANMAVSTLASQGRPSLADGLPQQVKANSEIIMEYRLTDAHSKIVLSGTEKQRSGSDGYSVVTGMITTVASKVAAAATR</sequence>
<organism evidence="1 2">
    <name type="scientific">Terriglobus roseus</name>
    <dbReference type="NCBI Taxonomy" id="392734"/>
    <lineage>
        <taxon>Bacteria</taxon>
        <taxon>Pseudomonadati</taxon>
        <taxon>Acidobacteriota</taxon>
        <taxon>Terriglobia</taxon>
        <taxon>Terriglobales</taxon>
        <taxon>Acidobacteriaceae</taxon>
        <taxon>Terriglobus</taxon>
    </lineage>
</organism>
<dbReference type="AlphaFoldDB" id="A0A1G7H9J4"/>
<reference evidence="1 2" key="1">
    <citation type="submission" date="2016-10" db="EMBL/GenBank/DDBJ databases">
        <authorList>
            <person name="de Groot N.N."/>
        </authorList>
    </citation>
    <scope>NUCLEOTIDE SEQUENCE [LARGE SCALE GENOMIC DNA]</scope>
    <source>
        <strain evidence="1 2">GAS232</strain>
    </source>
</reference>
<dbReference type="Proteomes" id="UP000182427">
    <property type="component" value="Chromosome I"/>
</dbReference>
<dbReference type="OrthoDB" id="9819587at2"/>
<evidence type="ECO:0000313" key="2">
    <source>
        <dbReference type="Proteomes" id="UP000182427"/>
    </source>
</evidence>
<accession>A0A1G7H9J4</accession>
<keyword evidence="2" id="KW-1185">Reference proteome</keyword>
<dbReference type="RefSeq" id="WP_083344172.1">
    <property type="nucleotide sequence ID" value="NZ_LT629690.1"/>
</dbReference>
<proteinExistence type="predicted"/>
<evidence type="ECO:0000313" key="1">
    <source>
        <dbReference type="EMBL" id="SDE97102.1"/>
    </source>
</evidence>
<name>A0A1G7H9J4_9BACT</name>
<protein>
    <submittedName>
        <fullName evidence="1">Uncharacterized protein</fullName>
    </submittedName>
</protein>